<dbReference type="SUPFAM" id="SSF55073">
    <property type="entry name" value="Nucleotide cyclase"/>
    <property type="match status" value="1"/>
</dbReference>
<keyword evidence="6" id="KW-1185">Reference proteome</keyword>
<accession>A0A3G1KNA6</accession>
<evidence type="ECO:0000256" key="1">
    <source>
        <dbReference type="SAM" id="Phobius"/>
    </source>
</evidence>
<dbReference type="GO" id="GO:0006355">
    <property type="term" value="P:regulation of DNA-templated transcription"/>
    <property type="evidence" value="ECO:0007669"/>
    <property type="project" value="InterPro"/>
</dbReference>
<feature type="transmembrane region" description="Helical" evidence="1">
    <location>
        <begin position="178"/>
        <end position="198"/>
    </location>
</feature>
<dbReference type="AlphaFoldDB" id="A0A3G1KNA6"/>
<dbReference type="InterPro" id="IPR043128">
    <property type="entry name" value="Rev_trsase/Diguanyl_cyclase"/>
</dbReference>
<feature type="transmembrane region" description="Helical" evidence="1">
    <location>
        <begin position="35"/>
        <end position="56"/>
    </location>
</feature>
<feature type="domain" description="PAC" evidence="3">
    <location>
        <begin position="299"/>
        <end position="350"/>
    </location>
</feature>
<dbReference type="SMART" id="SM00267">
    <property type="entry name" value="GGDEF"/>
    <property type="match status" value="1"/>
</dbReference>
<dbReference type="InterPro" id="IPR000700">
    <property type="entry name" value="PAS-assoc_C"/>
</dbReference>
<keyword evidence="1" id="KW-1133">Transmembrane helix</keyword>
<dbReference type="PROSITE" id="PS50113">
    <property type="entry name" value="PAC"/>
    <property type="match status" value="1"/>
</dbReference>
<dbReference type="InterPro" id="IPR029787">
    <property type="entry name" value="Nucleotide_cyclase"/>
</dbReference>
<dbReference type="InterPro" id="IPR013767">
    <property type="entry name" value="PAS_fold"/>
</dbReference>
<dbReference type="OrthoDB" id="9783388at2"/>
<sequence length="526" mass="60693">MLFAFEMWVFILSAAIITVLMGITWHRRDFSSGRAFLFLMFCAFLWTVTFTLEIGAQSLQLKLLMVKFQFIAIAFLPLAWLYLIFSYIGYVRPWKDWFFLSVIPAITNMIIWFVPQPNWFWKEPRIMSGSASLTIMDYDYGFWFYYVHVPYSYILMFIALITLVRTLFKVHAIYRHQIIIMIIAVLLPTITDILYVFGYSPIRHFNFTTAVFSISCLIIAWALFRYSFLDLLPMARDVVIENMEDGVIVLDVKNRIVDVNPSAIMITGISLQDIGRPVSEIFPGLVDNRFGESCYKNKNQIEIKMRNTNEIRVFDLRLSLIRDHIGRVQGSVVTLRDYTERAKLFNQIREQAIYDDLTGIYNRRHFFELGQKGLNLIKKRPDNFISVMMLDIDKYKAINDRYGHAVGDQVLIAFAKQCKNSIRTNDIFGRLGGDEFAIILPDTAREDALIVAGRIKKSVEDMCIAATRYDHISITVSLGIVTAQSLDASELQLEQLLSLADEAMYASKKQGGIRSIYLIEKGRGFC</sequence>
<dbReference type="RefSeq" id="WP_148133114.1">
    <property type="nucleotide sequence ID" value="NZ_CP017634.1"/>
</dbReference>
<dbReference type="InterPro" id="IPR031621">
    <property type="entry name" value="HisKA_7TM"/>
</dbReference>
<dbReference type="InterPro" id="IPR000160">
    <property type="entry name" value="GGDEF_dom"/>
</dbReference>
<dbReference type="CDD" id="cd00130">
    <property type="entry name" value="PAS"/>
    <property type="match status" value="1"/>
</dbReference>
<feature type="transmembrane region" description="Helical" evidence="1">
    <location>
        <begin position="143"/>
        <end position="166"/>
    </location>
</feature>
<dbReference type="KEGG" id="fwa:DCMF_03265"/>
<protein>
    <recommendedName>
        <fullName evidence="7">Diguanylate cyclase</fullName>
    </recommendedName>
</protein>
<dbReference type="Gene3D" id="3.30.450.20">
    <property type="entry name" value="PAS domain"/>
    <property type="match status" value="1"/>
</dbReference>
<dbReference type="Pfam" id="PF00990">
    <property type="entry name" value="GGDEF"/>
    <property type="match status" value="1"/>
</dbReference>
<feature type="transmembrane region" description="Helical" evidence="1">
    <location>
        <begin position="97"/>
        <end position="115"/>
    </location>
</feature>
<dbReference type="PANTHER" id="PTHR46663:SF4">
    <property type="entry name" value="DIGUANYLATE CYCLASE DGCT-RELATED"/>
    <property type="match status" value="1"/>
</dbReference>
<name>A0A3G1KNA6_FORW1</name>
<feature type="domain" description="PAS" evidence="2">
    <location>
        <begin position="239"/>
        <end position="274"/>
    </location>
</feature>
<dbReference type="SUPFAM" id="SSF55785">
    <property type="entry name" value="PYP-like sensor domain (PAS domain)"/>
    <property type="match status" value="1"/>
</dbReference>
<evidence type="ECO:0000259" key="3">
    <source>
        <dbReference type="PROSITE" id="PS50113"/>
    </source>
</evidence>
<dbReference type="NCBIfam" id="TIGR00254">
    <property type="entry name" value="GGDEF"/>
    <property type="match status" value="1"/>
</dbReference>
<organism evidence="5 6">
    <name type="scientific">Formimonas warabiya</name>
    <dbReference type="NCBI Taxonomy" id="1761012"/>
    <lineage>
        <taxon>Bacteria</taxon>
        <taxon>Bacillati</taxon>
        <taxon>Bacillota</taxon>
        <taxon>Clostridia</taxon>
        <taxon>Eubacteriales</taxon>
        <taxon>Peptococcaceae</taxon>
        <taxon>Candidatus Formimonas</taxon>
    </lineage>
</organism>
<dbReference type="InterPro" id="IPR000014">
    <property type="entry name" value="PAS"/>
</dbReference>
<dbReference type="InterPro" id="IPR035965">
    <property type="entry name" value="PAS-like_dom_sf"/>
</dbReference>
<dbReference type="PROSITE" id="PS50887">
    <property type="entry name" value="GGDEF"/>
    <property type="match status" value="1"/>
</dbReference>
<dbReference type="Proteomes" id="UP000323521">
    <property type="component" value="Chromosome"/>
</dbReference>
<dbReference type="CDD" id="cd01949">
    <property type="entry name" value="GGDEF"/>
    <property type="match status" value="1"/>
</dbReference>
<dbReference type="FunFam" id="3.30.70.270:FF:000001">
    <property type="entry name" value="Diguanylate cyclase domain protein"/>
    <property type="match status" value="1"/>
</dbReference>
<dbReference type="Pfam" id="PF16927">
    <property type="entry name" value="HisKA_7TM"/>
    <property type="match status" value="1"/>
</dbReference>
<feature type="transmembrane region" description="Helical" evidence="1">
    <location>
        <begin position="204"/>
        <end position="224"/>
    </location>
</feature>
<feature type="transmembrane region" description="Helical" evidence="1">
    <location>
        <begin position="6"/>
        <end position="23"/>
    </location>
</feature>
<gene>
    <name evidence="5" type="ORF">DCMF_03265</name>
</gene>
<dbReference type="NCBIfam" id="TIGR00229">
    <property type="entry name" value="sensory_box"/>
    <property type="match status" value="1"/>
</dbReference>
<dbReference type="Pfam" id="PF00989">
    <property type="entry name" value="PAS"/>
    <property type="match status" value="1"/>
</dbReference>
<dbReference type="InterPro" id="IPR052163">
    <property type="entry name" value="DGC-Regulatory_Protein"/>
</dbReference>
<proteinExistence type="predicted"/>
<evidence type="ECO:0000313" key="5">
    <source>
        <dbReference type="EMBL" id="ATW23944.1"/>
    </source>
</evidence>
<feature type="transmembrane region" description="Helical" evidence="1">
    <location>
        <begin position="68"/>
        <end position="90"/>
    </location>
</feature>
<keyword evidence="1" id="KW-0812">Transmembrane</keyword>
<feature type="domain" description="GGDEF" evidence="4">
    <location>
        <begin position="383"/>
        <end position="521"/>
    </location>
</feature>
<dbReference type="EMBL" id="CP017634">
    <property type="protein sequence ID" value="ATW23944.1"/>
    <property type="molecule type" value="Genomic_DNA"/>
</dbReference>
<dbReference type="PROSITE" id="PS50112">
    <property type="entry name" value="PAS"/>
    <property type="match status" value="1"/>
</dbReference>
<dbReference type="PANTHER" id="PTHR46663">
    <property type="entry name" value="DIGUANYLATE CYCLASE DGCT-RELATED"/>
    <property type="match status" value="1"/>
</dbReference>
<keyword evidence="1" id="KW-0472">Membrane</keyword>
<dbReference type="Gene3D" id="3.30.70.270">
    <property type="match status" value="1"/>
</dbReference>
<reference evidence="5 6" key="1">
    <citation type="submission" date="2016-10" db="EMBL/GenBank/DDBJ databases">
        <title>Complete Genome Sequence of Peptococcaceae strain DCMF.</title>
        <authorList>
            <person name="Edwards R.J."/>
            <person name="Holland S.I."/>
            <person name="Deshpande N.P."/>
            <person name="Wong Y.K."/>
            <person name="Ertan H."/>
            <person name="Manefield M."/>
            <person name="Russell T.L."/>
            <person name="Lee M.J."/>
        </authorList>
    </citation>
    <scope>NUCLEOTIDE SEQUENCE [LARGE SCALE GENOMIC DNA]</scope>
    <source>
        <strain evidence="5 6">DCMF</strain>
    </source>
</reference>
<evidence type="ECO:0000259" key="4">
    <source>
        <dbReference type="PROSITE" id="PS50887"/>
    </source>
</evidence>
<evidence type="ECO:0000313" key="6">
    <source>
        <dbReference type="Proteomes" id="UP000323521"/>
    </source>
</evidence>
<evidence type="ECO:0008006" key="7">
    <source>
        <dbReference type="Google" id="ProtNLM"/>
    </source>
</evidence>
<evidence type="ECO:0000259" key="2">
    <source>
        <dbReference type="PROSITE" id="PS50112"/>
    </source>
</evidence>